<evidence type="ECO:0000256" key="1">
    <source>
        <dbReference type="SAM" id="MobiDB-lite"/>
    </source>
</evidence>
<evidence type="ECO:0000313" key="2">
    <source>
        <dbReference type="EMBL" id="CAB3787519.1"/>
    </source>
</evidence>
<keyword evidence="3" id="KW-1185">Reference proteome</keyword>
<dbReference type="EMBL" id="CADIKI010000005">
    <property type="protein sequence ID" value="CAB3787519.1"/>
    <property type="molecule type" value="Genomic_DNA"/>
</dbReference>
<evidence type="ECO:0000313" key="3">
    <source>
        <dbReference type="Proteomes" id="UP000494252"/>
    </source>
</evidence>
<feature type="region of interest" description="Disordered" evidence="1">
    <location>
        <begin position="1"/>
        <end position="20"/>
    </location>
</feature>
<gene>
    <name evidence="2" type="ORF">LMG27177_02235</name>
</gene>
<dbReference type="AlphaFoldDB" id="A0A6J5FX35"/>
<organism evidence="2 3">
    <name type="scientific">Paraburkholderia fynbosensis</name>
    <dbReference type="NCBI Taxonomy" id="1200993"/>
    <lineage>
        <taxon>Bacteria</taxon>
        <taxon>Pseudomonadati</taxon>
        <taxon>Pseudomonadota</taxon>
        <taxon>Betaproteobacteria</taxon>
        <taxon>Burkholderiales</taxon>
        <taxon>Burkholderiaceae</taxon>
        <taxon>Paraburkholderia</taxon>
    </lineage>
</organism>
<reference evidence="2 3" key="1">
    <citation type="submission" date="2020-04" db="EMBL/GenBank/DDBJ databases">
        <authorList>
            <person name="De Canck E."/>
        </authorList>
    </citation>
    <scope>NUCLEOTIDE SEQUENCE [LARGE SCALE GENOMIC DNA]</scope>
    <source>
        <strain evidence="2 3">LMG 27177</strain>
    </source>
</reference>
<accession>A0A6J5FX35</accession>
<dbReference type="Proteomes" id="UP000494252">
    <property type="component" value="Unassembled WGS sequence"/>
</dbReference>
<sequence>MPLNGMAVASGATPHTPAERWPTRHLMVSRTRLTTAHRMAVYPLPMRNEFNAMLKNTTLVSGIGVLHRDHGRRSLGEELAPAIR</sequence>
<name>A0A6J5FX35_9BURK</name>
<proteinExistence type="predicted"/>
<protein>
    <submittedName>
        <fullName evidence="2">Uncharacterized protein</fullName>
    </submittedName>
</protein>